<name>A0ABR8A632_9CYAN</name>
<sequence length="107" mass="11183">MNIADLSYLENIKPEMIVGGALLGVTANASASGAEGLAETGTRVNIKNQPKVTIGKAEGTSLAIGYDPVANVSVSYADWDKVKVKVKSHNGDNYALTTVKVKAIDHP</sequence>
<gene>
    <name evidence="1" type="ORF">H6G24_07365</name>
</gene>
<organism evidence="1 2">
    <name type="scientific">Calothrix parietina FACHB-288</name>
    <dbReference type="NCBI Taxonomy" id="2692896"/>
    <lineage>
        <taxon>Bacteria</taxon>
        <taxon>Bacillati</taxon>
        <taxon>Cyanobacteriota</taxon>
        <taxon>Cyanophyceae</taxon>
        <taxon>Nostocales</taxon>
        <taxon>Calotrichaceae</taxon>
        <taxon>Calothrix</taxon>
    </lineage>
</organism>
<evidence type="ECO:0000313" key="2">
    <source>
        <dbReference type="Proteomes" id="UP000658514"/>
    </source>
</evidence>
<keyword evidence="2" id="KW-1185">Reference proteome</keyword>
<protein>
    <submittedName>
        <fullName evidence="1">Uncharacterized protein</fullName>
    </submittedName>
</protein>
<dbReference type="Proteomes" id="UP000658514">
    <property type="component" value="Unassembled WGS sequence"/>
</dbReference>
<evidence type="ECO:0000313" key="1">
    <source>
        <dbReference type="EMBL" id="MBD2195314.1"/>
    </source>
</evidence>
<proteinExistence type="predicted"/>
<reference evidence="1 2" key="1">
    <citation type="journal article" date="2020" name="ISME J.">
        <title>Comparative genomics reveals insights into cyanobacterial evolution and habitat adaptation.</title>
        <authorList>
            <person name="Chen M.Y."/>
            <person name="Teng W.K."/>
            <person name="Zhao L."/>
            <person name="Hu C.X."/>
            <person name="Zhou Y.K."/>
            <person name="Han B.P."/>
            <person name="Song L.R."/>
            <person name="Shu W.S."/>
        </authorList>
    </citation>
    <scope>NUCLEOTIDE SEQUENCE [LARGE SCALE GENOMIC DNA]</scope>
    <source>
        <strain evidence="1 2">FACHB-288</strain>
    </source>
</reference>
<dbReference type="EMBL" id="JACJQH010000009">
    <property type="protein sequence ID" value="MBD2195314.1"/>
    <property type="molecule type" value="Genomic_DNA"/>
</dbReference>
<comment type="caution">
    <text evidence="1">The sequence shown here is derived from an EMBL/GenBank/DDBJ whole genome shotgun (WGS) entry which is preliminary data.</text>
</comment>
<dbReference type="RefSeq" id="WP_190539371.1">
    <property type="nucleotide sequence ID" value="NZ_CAWPNO010000128.1"/>
</dbReference>
<accession>A0ABR8A632</accession>